<name>A0A1I1BCS9_9PSEU</name>
<accession>A0A1I1BCS9</accession>
<feature type="region of interest" description="Disordered" evidence="1">
    <location>
        <begin position="121"/>
        <end position="141"/>
    </location>
</feature>
<evidence type="ECO:0000256" key="1">
    <source>
        <dbReference type="SAM" id="MobiDB-lite"/>
    </source>
</evidence>
<sequence>MRMSRRNTAVMLAAMALAVLPACDSHPAESASGLSAKDLSGFVRLHVPKVRDSGDVSVTFHDSDGGAERVRLDLNVTKYDNGYVPRPLSLSFSPDFRRVAWTFDHGVRVAELDDRTHAYREAGAVPPPQPSPEGHSMQYGEVQFSPDGSQIWFVLRPKAKPAWREDGASWRVLSIDATDPSGSTPRQRGHLPAPAQSVSDLGQSLLADTSESAFQISQGNTLRVLERRSDRDDRRDLDYFSDGSQVIPANFRHYAGRSYLRISDTKNGPASERDGRALIAFDMNPDGTVSNERTLFHYRRTSIWNVFVDAANDRLILWTDDGFYSAGVDSDADPQRLFETFTHAEPTPKFHAETMLGFYPQESE</sequence>
<proteinExistence type="predicted"/>
<evidence type="ECO:0000313" key="4">
    <source>
        <dbReference type="Proteomes" id="UP000243799"/>
    </source>
</evidence>
<gene>
    <name evidence="3" type="ORF">SAMN05216266_113101</name>
</gene>
<feature type="region of interest" description="Disordered" evidence="1">
    <location>
        <begin position="175"/>
        <end position="197"/>
    </location>
</feature>
<keyword evidence="2" id="KW-0732">Signal</keyword>
<feature type="signal peptide" evidence="2">
    <location>
        <begin position="1"/>
        <end position="27"/>
    </location>
</feature>
<dbReference type="EMBL" id="FOKG01000013">
    <property type="protein sequence ID" value="SFB48159.1"/>
    <property type="molecule type" value="Genomic_DNA"/>
</dbReference>
<dbReference type="Proteomes" id="UP000243799">
    <property type="component" value="Unassembled WGS sequence"/>
</dbReference>
<keyword evidence="4" id="KW-1185">Reference proteome</keyword>
<evidence type="ECO:0000256" key="2">
    <source>
        <dbReference type="SAM" id="SignalP"/>
    </source>
</evidence>
<evidence type="ECO:0000313" key="3">
    <source>
        <dbReference type="EMBL" id="SFB48159.1"/>
    </source>
</evidence>
<feature type="chain" id="PRO_5017469380" description="WD40-like Beta Propeller Repeat" evidence="2">
    <location>
        <begin position="28"/>
        <end position="364"/>
    </location>
</feature>
<dbReference type="AlphaFoldDB" id="A0A1I1BCS9"/>
<organism evidence="3 4">
    <name type="scientific">Amycolatopsis marina</name>
    <dbReference type="NCBI Taxonomy" id="490629"/>
    <lineage>
        <taxon>Bacteria</taxon>
        <taxon>Bacillati</taxon>
        <taxon>Actinomycetota</taxon>
        <taxon>Actinomycetes</taxon>
        <taxon>Pseudonocardiales</taxon>
        <taxon>Pseudonocardiaceae</taxon>
        <taxon>Amycolatopsis</taxon>
    </lineage>
</organism>
<dbReference type="SUPFAM" id="SSF82171">
    <property type="entry name" value="DPP6 N-terminal domain-like"/>
    <property type="match status" value="1"/>
</dbReference>
<evidence type="ECO:0008006" key="5">
    <source>
        <dbReference type="Google" id="ProtNLM"/>
    </source>
</evidence>
<protein>
    <recommendedName>
        <fullName evidence="5">WD40-like Beta Propeller Repeat</fullName>
    </recommendedName>
</protein>
<reference evidence="4" key="1">
    <citation type="submission" date="2016-10" db="EMBL/GenBank/DDBJ databases">
        <authorList>
            <person name="Varghese N."/>
            <person name="Submissions S."/>
        </authorList>
    </citation>
    <scope>NUCLEOTIDE SEQUENCE [LARGE SCALE GENOMIC DNA]</scope>
    <source>
        <strain evidence="4">CGMCC 4.3568</strain>
    </source>
</reference>